<dbReference type="AlphaFoldDB" id="A0A014P237"/>
<dbReference type="HOGENOM" id="CLU_075347_0_0_1"/>
<evidence type="ECO:0000256" key="1">
    <source>
        <dbReference type="SAM" id="MobiDB-lite"/>
    </source>
</evidence>
<evidence type="ECO:0000256" key="2">
    <source>
        <dbReference type="SAM" id="SignalP"/>
    </source>
</evidence>
<dbReference type="EMBL" id="JELW01000083">
    <property type="protein sequence ID" value="EXU95388.1"/>
    <property type="molecule type" value="Genomic_DNA"/>
</dbReference>
<feature type="compositionally biased region" description="Low complexity" evidence="1">
    <location>
        <begin position="264"/>
        <end position="277"/>
    </location>
</feature>
<organism evidence="3 4">
    <name type="scientific">Metarhizium robertsii</name>
    <dbReference type="NCBI Taxonomy" id="568076"/>
    <lineage>
        <taxon>Eukaryota</taxon>
        <taxon>Fungi</taxon>
        <taxon>Dikarya</taxon>
        <taxon>Ascomycota</taxon>
        <taxon>Pezizomycotina</taxon>
        <taxon>Sordariomycetes</taxon>
        <taxon>Hypocreomycetidae</taxon>
        <taxon>Hypocreales</taxon>
        <taxon>Clavicipitaceae</taxon>
        <taxon>Metarhizium</taxon>
    </lineage>
</organism>
<gene>
    <name evidence="3" type="ORF">X797_011540</name>
</gene>
<proteinExistence type="predicted"/>
<feature type="compositionally biased region" description="Low complexity" evidence="1">
    <location>
        <begin position="218"/>
        <end position="249"/>
    </location>
</feature>
<dbReference type="Proteomes" id="UP000030151">
    <property type="component" value="Unassembled WGS sequence"/>
</dbReference>
<feature type="chain" id="PRO_5001474287" evidence="2">
    <location>
        <begin position="23"/>
        <end position="337"/>
    </location>
</feature>
<evidence type="ECO:0000313" key="4">
    <source>
        <dbReference type="Proteomes" id="UP000030151"/>
    </source>
</evidence>
<feature type="compositionally biased region" description="Polar residues" evidence="1">
    <location>
        <begin position="189"/>
        <end position="209"/>
    </location>
</feature>
<protein>
    <submittedName>
        <fullName evidence="3">Uncharacterized protein</fullName>
    </submittedName>
</protein>
<accession>A0A014P237</accession>
<feature type="region of interest" description="Disordered" evidence="1">
    <location>
        <begin position="264"/>
        <end position="293"/>
    </location>
</feature>
<feature type="region of interest" description="Disordered" evidence="1">
    <location>
        <begin position="173"/>
        <end position="249"/>
    </location>
</feature>
<feature type="signal peptide" evidence="2">
    <location>
        <begin position="1"/>
        <end position="22"/>
    </location>
</feature>
<keyword evidence="2" id="KW-0732">Signal</keyword>
<comment type="caution">
    <text evidence="3">The sequence shown here is derived from an EMBL/GenBank/DDBJ whole genome shotgun (WGS) entry which is preliminary data.</text>
</comment>
<name>A0A014P237_9HYPO</name>
<dbReference type="OrthoDB" id="10481635at2759"/>
<evidence type="ECO:0000313" key="3">
    <source>
        <dbReference type="EMBL" id="EXU95388.1"/>
    </source>
</evidence>
<reference evidence="3 4" key="1">
    <citation type="submission" date="2014-02" db="EMBL/GenBank/DDBJ databases">
        <title>The genome sequence of the entomopathogenic fungus Metarhizium robertsii ARSEF 2575.</title>
        <authorList>
            <person name="Giuliano Garisto Donzelli B."/>
            <person name="Roe B.A."/>
            <person name="Macmil S.L."/>
            <person name="Krasnoff S.B."/>
            <person name="Gibson D.M."/>
        </authorList>
    </citation>
    <scope>NUCLEOTIDE SEQUENCE [LARGE SCALE GENOMIC DNA]</scope>
    <source>
        <strain evidence="3 4">ARSEF 2575</strain>
    </source>
</reference>
<sequence length="337" mass="35122">MRAHKLSLIAAMLFQQAQSVMASICLDASPMISLEAGISNLSAIITPPLSRKCEATMLFNDPLYLPIRFSFRPVECDNRQLATFTVPEEAPNGEADIVWQCSGMATSCHHAMIKGGGSNSTMGTERTGLVACILESIQTTSALTTRTQSLSTFTETAKTIFTSTSTSFVPENTLLTGDKTTPPYIRTSGDVTGGSTSAKSGRAVVTTQEIDNRTPGQGADTTTDTSTITGTVTGTVTGTTSNTRDTGHTTRTTANHEILEPTTTAPIQPTATATANTNDKQHAPPATPTVSNDGAFAGSATRVMPPALTTSVTTTLITTMTVTGTVAAICGSTTKQV</sequence>